<evidence type="ECO:0000256" key="7">
    <source>
        <dbReference type="HAMAP-Rule" id="MF_00412"/>
    </source>
</evidence>
<dbReference type="NCBIfam" id="NF001221">
    <property type="entry name" value="PRK00197.1"/>
    <property type="match status" value="1"/>
</dbReference>
<dbReference type="FunFam" id="3.40.309.10:FF:000006">
    <property type="entry name" value="Gamma-glutamyl phosphate reductase"/>
    <property type="match status" value="1"/>
</dbReference>
<dbReference type="Pfam" id="PF00171">
    <property type="entry name" value="Aldedh"/>
    <property type="match status" value="1"/>
</dbReference>
<dbReference type="EMBL" id="JAGTPX010000010">
    <property type="protein sequence ID" value="MBR8670160.1"/>
    <property type="molecule type" value="Genomic_DNA"/>
</dbReference>
<evidence type="ECO:0000256" key="3">
    <source>
        <dbReference type="ARBA" id="ARBA00022650"/>
    </source>
</evidence>
<dbReference type="NCBIfam" id="TIGR00407">
    <property type="entry name" value="proA"/>
    <property type="match status" value="1"/>
</dbReference>
<dbReference type="AlphaFoldDB" id="A0A941GID5"/>
<keyword evidence="5 7" id="KW-0560">Oxidoreductase</keyword>
<dbReference type="HAMAP" id="MF_00412">
    <property type="entry name" value="ProA"/>
    <property type="match status" value="1"/>
</dbReference>
<dbReference type="InterPro" id="IPR016162">
    <property type="entry name" value="Ald_DH_N"/>
</dbReference>
<dbReference type="CDD" id="cd07079">
    <property type="entry name" value="ALDH_F18-19_ProA-GPR"/>
    <property type="match status" value="1"/>
</dbReference>
<name>A0A941GID5_NIACI</name>
<evidence type="ECO:0000256" key="5">
    <source>
        <dbReference type="ARBA" id="ARBA00023002"/>
    </source>
</evidence>
<accession>A0A941GID5</accession>
<dbReference type="SUPFAM" id="SSF53720">
    <property type="entry name" value="ALDH-like"/>
    <property type="match status" value="1"/>
</dbReference>
<dbReference type="InterPro" id="IPR000965">
    <property type="entry name" value="GPR_dom"/>
</dbReference>
<dbReference type="InterPro" id="IPR015590">
    <property type="entry name" value="Aldehyde_DH_dom"/>
</dbReference>
<comment type="subcellular location">
    <subcellularLocation>
        <location evidence="7">Cytoplasm</location>
    </subcellularLocation>
</comment>
<keyword evidence="2 7" id="KW-0028">Amino-acid biosynthesis</keyword>
<dbReference type="PIRSF" id="PIRSF000151">
    <property type="entry name" value="GPR"/>
    <property type="match status" value="1"/>
</dbReference>
<dbReference type="PANTHER" id="PTHR11063">
    <property type="entry name" value="GLUTAMATE SEMIALDEHYDE DEHYDROGENASE"/>
    <property type="match status" value="1"/>
</dbReference>
<comment type="catalytic activity">
    <reaction evidence="6 7">
        <text>L-glutamate 5-semialdehyde + phosphate + NADP(+) = L-glutamyl 5-phosphate + NADPH + H(+)</text>
        <dbReference type="Rhea" id="RHEA:19541"/>
        <dbReference type="ChEBI" id="CHEBI:15378"/>
        <dbReference type="ChEBI" id="CHEBI:43474"/>
        <dbReference type="ChEBI" id="CHEBI:57783"/>
        <dbReference type="ChEBI" id="CHEBI:58066"/>
        <dbReference type="ChEBI" id="CHEBI:58274"/>
        <dbReference type="ChEBI" id="CHEBI:58349"/>
        <dbReference type="EC" id="1.2.1.41"/>
    </reaction>
</comment>
<comment type="caution">
    <text evidence="9">The sequence shown here is derived from an EMBL/GenBank/DDBJ whole genome shotgun (WGS) entry which is preliminary data.</text>
</comment>
<dbReference type="Gene3D" id="3.40.309.10">
    <property type="entry name" value="Aldehyde Dehydrogenase, Chain A, domain 2"/>
    <property type="match status" value="1"/>
</dbReference>
<comment type="function">
    <text evidence="7">Catalyzes the NADPH-dependent reduction of L-glutamate 5-phosphate into L-glutamate 5-semialdehyde and phosphate. The product spontaneously undergoes cyclization to form 1-pyrroline-5-carboxylate.</text>
</comment>
<dbReference type="Gene3D" id="3.40.605.10">
    <property type="entry name" value="Aldehyde Dehydrogenase, Chain A, domain 1"/>
    <property type="match status" value="1"/>
</dbReference>
<gene>
    <name evidence="7" type="primary">proA</name>
    <name evidence="9" type="ORF">KD144_11430</name>
</gene>
<keyword evidence="4 7" id="KW-0521">NADP</keyword>
<feature type="domain" description="Aldehyde dehydrogenase" evidence="8">
    <location>
        <begin position="75"/>
        <end position="280"/>
    </location>
</feature>
<dbReference type="GO" id="GO:0005737">
    <property type="term" value="C:cytoplasm"/>
    <property type="evidence" value="ECO:0007669"/>
    <property type="project" value="UniProtKB-SubCell"/>
</dbReference>
<dbReference type="RefSeq" id="WP_212119000.1">
    <property type="nucleotide sequence ID" value="NZ_JAGTPX020000015.1"/>
</dbReference>
<evidence type="ECO:0000256" key="4">
    <source>
        <dbReference type="ARBA" id="ARBA00022857"/>
    </source>
</evidence>
<evidence type="ECO:0000256" key="1">
    <source>
        <dbReference type="ARBA" id="ARBA00004985"/>
    </source>
</evidence>
<keyword evidence="7" id="KW-0963">Cytoplasm</keyword>
<dbReference type="GO" id="GO:0004350">
    <property type="term" value="F:glutamate-5-semialdehyde dehydrogenase activity"/>
    <property type="evidence" value="ECO:0007669"/>
    <property type="project" value="UniProtKB-UniRule"/>
</dbReference>
<dbReference type="InterPro" id="IPR012134">
    <property type="entry name" value="Glu-5-SA_DH"/>
</dbReference>
<comment type="similarity">
    <text evidence="7">Belongs to the gamma-glutamyl phosphate reductase family.</text>
</comment>
<dbReference type="InterPro" id="IPR020593">
    <property type="entry name" value="G-glutamylP_reductase_CS"/>
</dbReference>
<dbReference type="PROSITE" id="PS01223">
    <property type="entry name" value="PROA"/>
    <property type="match status" value="1"/>
</dbReference>
<evidence type="ECO:0000256" key="6">
    <source>
        <dbReference type="ARBA" id="ARBA00049024"/>
    </source>
</evidence>
<comment type="pathway">
    <text evidence="1 7">Amino-acid biosynthesis; L-proline biosynthesis; L-glutamate 5-semialdehyde from L-glutamate: step 2/2.</text>
</comment>
<dbReference type="GO" id="GO:0055129">
    <property type="term" value="P:L-proline biosynthetic process"/>
    <property type="evidence" value="ECO:0007669"/>
    <property type="project" value="UniProtKB-UniRule"/>
</dbReference>
<dbReference type="InterPro" id="IPR016161">
    <property type="entry name" value="Ald_DH/histidinol_DH"/>
</dbReference>
<dbReference type="PANTHER" id="PTHR11063:SF8">
    <property type="entry name" value="DELTA-1-PYRROLINE-5-CARBOXYLATE SYNTHASE"/>
    <property type="match status" value="1"/>
</dbReference>
<evidence type="ECO:0000259" key="8">
    <source>
        <dbReference type="Pfam" id="PF00171"/>
    </source>
</evidence>
<dbReference type="InterPro" id="IPR016163">
    <property type="entry name" value="Ald_DH_C"/>
</dbReference>
<reference evidence="9" key="1">
    <citation type="submission" date="2021-04" db="EMBL/GenBank/DDBJ databases">
        <title>Genomic analysis of electroactive and textile dye degrading Bacillus circulans strain: DC10 isolated from constructed wetland-microbial fuel cells treating textile dye wastewaters.</title>
        <authorList>
            <person name="Patel D.U."/>
            <person name="Desai C.R."/>
        </authorList>
    </citation>
    <scope>NUCLEOTIDE SEQUENCE</scope>
    <source>
        <strain evidence="9">DC10</strain>
    </source>
</reference>
<evidence type="ECO:0000256" key="2">
    <source>
        <dbReference type="ARBA" id="ARBA00022605"/>
    </source>
</evidence>
<sequence length="415" mass="45885">MGEVYQKGKLAKKASYQLLNYTTDEKNEALLLISNQLIEEKDLIIKENKKDLQSGAENGLSTSILDRIMLDEKRIEDMASALKELVKLKDPVGEVVEEMEKENGLKIRKKTVPIGVMGMIYEARPNVTIDAASLALKTGNSIVLRGSSSAKHSNMALVNTIHRALDKSVLPRDAVQLIEDTSRETAKELFHLKEFLDVLIPRGGKGLIDTVVKEATVPVIETGAGNCHLFIDETADREMAFNISLNGKTQRPSVCNALETILIEKNWFDQYGLSLLEALHNNAVEIYGDNTVCSSFSFAKEATEEDWYTEYSALKISIKVVEDVIDAISHINTYGTKHSEAIITENKENAELFLSGVDAAAVYHNASTRFTDGFEFGYGAEIGISTQKLHARGPMGLNALTSVKYFIYGDGQVRK</sequence>
<dbReference type="EC" id="1.2.1.41" evidence="7"/>
<organism evidence="9">
    <name type="scientific">Niallia circulans</name>
    <name type="common">Bacillus circulans</name>
    <dbReference type="NCBI Taxonomy" id="1397"/>
    <lineage>
        <taxon>Bacteria</taxon>
        <taxon>Bacillati</taxon>
        <taxon>Bacillota</taxon>
        <taxon>Bacilli</taxon>
        <taxon>Bacillales</taxon>
        <taxon>Bacillaceae</taxon>
        <taxon>Niallia</taxon>
    </lineage>
</organism>
<protein>
    <recommendedName>
        <fullName evidence="7">Gamma-glutamyl phosphate reductase</fullName>
        <shortName evidence="7">GPR</shortName>
        <ecNumber evidence="7">1.2.1.41</ecNumber>
    </recommendedName>
    <alternativeName>
        <fullName evidence="7">Glutamate-5-semialdehyde dehydrogenase</fullName>
    </alternativeName>
    <alternativeName>
        <fullName evidence="7">Glutamyl-gamma-semialdehyde dehydrogenase</fullName>
        <shortName evidence="7">GSA dehydrogenase</shortName>
    </alternativeName>
</protein>
<proteinExistence type="inferred from homology"/>
<dbReference type="GO" id="GO:0050661">
    <property type="term" value="F:NADP binding"/>
    <property type="evidence" value="ECO:0007669"/>
    <property type="project" value="InterPro"/>
</dbReference>
<evidence type="ECO:0000313" key="9">
    <source>
        <dbReference type="EMBL" id="MBR8670160.1"/>
    </source>
</evidence>
<keyword evidence="3 7" id="KW-0641">Proline biosynthesis</keyword>